<dbReference type="EMBL" id="LXQA010042310">
    <property type="protein sequence ID" value="MCI00129.1"/>
    <property type="molecule type" value="Genomic_DNA"/>
</dbReference>
<protein>
    <recommendedName>
        <fullName evidence="1">Reverse transcriptase zinc-binding domain-containing protein</fullName>
    </recommendedName>
</protein>
<feature type="domain" description="Reverse transcriptase zinc-binding" evidence="1">
    <location>
        <begin position="51"/>
        <end position="111"/>
    </location>
</feature>
<comment type="caution">
    <text evidence="2">The sequence shown here is derived from an EMBL/GenBank/DDBJ whole genome shotgun (WGS) entry which is preliminary data.</text>
</comment>
<keyword evidence="3" id="KW-1185">Reference proteome</keyword>
<evidence type="ECO:0000313" key="2">
    <source>
        <dbReference type="EMBL" id="MCI00129.1"/>
    </source>
</evidence>
<feature type="non-terminal residue" evidence="2">
    <location>
        <position position="188"/>
    </location>
</feature>
<evidence type="ECO:0000259" key="1">
    <source>
        <dbReference type="Pfam" id="PF13966"/>
    </source>
</evidence>
<name>A0A392NLY5_9FABA</name>
<sequence length="188" mass="20926">MLAGGPTAVGSGTLGGGEGFLYGRRSLARRLVISWPLSNSHIPMTSGGVIIQPEVVVFSWQLLRRRLPTRENLAKRGIIDNGPDTKCVWCPLASESEGHLFGGCNFASIIWHKVFRWFGWDPVVPSDPLDIFQKFCVGSGNGQRIKGLLAVWHSVVWSIWRARNELIFNAIDPVIDDVFDGIIRQSWK</sequence>
<evidence type="ECO:0000313" key="3">
    <source>
        <dbReference type="Proteomes" id="UP000265520"/>
    </source>
</evidence>
<organism evidence="2 3">
    <name type="scientific">Trifolium medium</name>
    <dbReference type="NCBI Taxonomy" id="97028"/>
    <lineage>
        <taxon>Eukaryota</taxon>
        <taxon>Viridiplantae</taxon>
        <taxon>Streptophyta</taxon>
        <taxon>Embryophyta</taxon>
        <taxon>Tracheophyta</taxon>
        <taxon>Spermatophyta</taxon>
        <taxon>Magnoliopsida</taxon>
        <taxon>eudicotyledons</taxon>
        <taxon>Gunneridae</taxon>
        <taxon>Pentapetalae</taxon>
        <taxon>rosids</taxon>
        <taxon>fabids</taxon>
        <taxon>Fabales</taxon>
        <taxon>Fabaceae</taxon>
        <taxon>Papilionoideae</taxon>
        <taxon>50 kb inversion clade</taxon>
        <taxon>NPAAA clade</taxon>
        <taxon>Hologalegina</taxon>
        <taxon>IRL clade</taxon>
        <taxon>Trifolieae</taxon>
        <taxon>Trifolium</taxon>
    </lineage>
</organism>
<proteinExistence type="predicted"/>
<accession>A0A392NLY5</accession>
<dbReference type="Pfam" id="PF13966">
    <property type="entry name" value="zf-RVT"/>
    <property type="match status" value="1"/>
</dbReference>
<dbReference type="Proteomes" id="UP000265520">
    <property type="component" value="Unassembled WGS sequence"/>
</dbReference>
<dbReference type="AlphaFoldDB" id="A0A392NLY5"/>
<dbReference type="InterPro" id="IPR026960">
    <property type="entry name" value="RVT-Znf"/>
</dbReference>
<reference evidence="2 3" key="1">
    <citation type="journal article" date="2018" name="Front. Plant Sci.">
        <title>Red Clover (Trifolium pratense) and Zigzag Clover (T. medium) - A Picture of Genomic Similarities and Differences.</title>
        <authorList>
            <person name="Dluhosova J."/>
            <person name="Istvanek J."/>
            <person name="Nedelnik J."/>
            <person name="Repkova J."/>
        </authorList>
    </citation>
    <scope>NUCLEOTIDE SEQUENCE [LARGE SCALE GENOMIC DNA]</scope>
    <source>
        <strain evidence="3">cv. 10/8</strain>
        <tissue evidence="2">Leaf</tissue>
    </source>
</reference>